<sequence>MLLYRMRRWPLSYSANGRRPDVASASPFWEPADRRMRMFSLPGHWHLTATVLWLDKDSRLV</sequence>
<dbReference type="Proteomes" id="UP000649617">
    <property type="component" value="Unassembled WGS sequence"/>
</dbReference>
<gene>
    <name evidence="1" type="ORF">SPIL2461_LOCUS20759</name>
</gene>
<evidence type="ECO:0000313" key="1">
    <source>
        <dbReference type="EMBL" id="CAE7725761.1"/>
    </source>
</evidence>
<name>A0A812XFE0_SYMPI</name>
<dbReference type="AlphaFoldDB" id="A0A812XFE0"/>
<accession>A0A812XFE0</accession>
<keyword evidence="2" id="KW-1185">Reference proteome</keyword>
<protein>
    <submittedName>
        <fullName evidence="1">Uncharacterized protein</fullName>
    </submittedName>
</protein>
<dbReference type="EMBL" id="CAJNIZ010045638">
    <property type="protein sequence ID" value="CAE7725761.1"/>
    <property type="molecule type" value="Genomic_DNA"/>
</dbReference>
<evidence type="ECO:0000313" key="2">
    <source>
        <dbReference type="Proteomes" id="UP000649617"/>
    </source>
</evidence>
<reference evidence="1" key="1">
    <citation type="submission" date="2021-02" db="EMBL/GenBank/DDBJ databases">
        <authorList>
            <person name="Dougan E. K."/>
            <person name="Rhodes N."/>
            <person name="Thang M."/>
            <person name="Chan C."/>
        </authorList>
    </citation>
    <scope>NUCLEOTIDE SEQUENCE</scope>
</reference>
<comment type="caution">
    <text evidence="1">The sequence shown here is derived from an EMBL/GenBank/DDBJ whole genome shotgun (WGS) entry which is preliminary data.</text>
</comment>
<organism evidence="1 2">
    <name type="scientific">Symbiodinium pilosum</name>
    <name type="common">Dinoflagellate</name>
    <dbReference type="NCBI Taxonomy" id="2952"/>
    <lineage>
        <taxon>Eukaryota</taxon>
        <taxon>Sar</taxon>
        <taxon>Alveolata</taxon>
        <taxon>Dinophyceae</taxon>
        <taxon>Suessiales</taxon>
        <taxon>Symbiodiniaceae</taxon>
        <taxon>Symbiodinium</taxon>
    </lineage>
</organism>
<proteinExistence type="predicted"/>